<comment type="caution">
    <text evidence="1">The sequence shown here is derived from an EMBL/GenBank/DDBJ whole genome shotgun (WGS) entry which is preliminary data.</text>
</comment>
<name>A0A0F9GB80_9ZZZZ</name>
<organism evidence="1">
    <name type="scientific">marine sediment metagenome</name>
    <dbReference type="NCBI Taxonomy" id="412755"/>
    <lineage>
        <taxon>unclassified sequences</taxon>
        <taxon>metagenomes</taxon>
        <taxon>ecological metagenomes</taxon>
    </lineage>
</organism>
<dbReference type="AlphaFoldDB" id="A0A0F9GB80"/>
<dbReference type="EMBL" id="LAZR01029153">
    <property type="protein sequence ID" value="KKL60417.1"/>
    <property type="molecule type" value="Genomic_DNA"/>
</dbReference>
<reference evidence="1" key="1">
    <citation type="journal article" date="2015" name="Nature">
        <title>Complex archaea that bridge the gap between prokaryotes and eukaryotes.</title>
        <authorList>
            <person name="Spang A."/>
            <person name="Saw J.H."/>
            <person name="Jorgensen S.L."/>
            <person name="Zaremba-Niedzwiedzka K."/>
            <person name="Martijn J."/>
            <person name="Lind A.E."/>
            <person name="van Eijk R."/>
            <person name="Schleper C."/>
            <person name="Guy L."/>
            <person name="Ettema T.J."/>
        </authorList>
    </citation>
    <scope>NUCLEOTIDE SEQUENCE</scope>
</reference>
<accession>A0A0F9GB80</accession>
<sequence length="101" mass="11559">MADMFAEVESELAVLKGRGYGDHRFFGTHVWMESDDQKIYMRIECADCGSRADHAWPLHGLGQPLNPKEAVRVMMLRFTTDTPDSCVEAWKLNVVRRVMLS</sequence>
<evidence type="ECO:0000313" key="1">
    <source>
        <dbReference type="EMBL" id="KKL60417.1"/>
    </source>
</evidence>
<protein>
    <submittedName>
        <fullName evidence="1">Uncharacterized protein</fullName>
    </submittedName>
</protein>
<gene>
    <name evidence="1" type="ORF">LCGC14_2205560</name>
</gene>
<proteinExistence type="predicted"/>